<dbReference type="GO" id="GO:0008528">
    <property type="term" value="F:G protein-coupled peptide receptor activity"/>
    <property type="evidence" value="ECO:0007669"/>
    <property type="project" value="InterPro"/>
</dbReference>
<dbReference type="InterPro" id="IPR053219">
    <property type="entry name" value="GPCR_Dmsr-1"/>
</dbReference>
<reference evidence="8" key="1">
    <citation type="journal article" date="2021" name="Sci. Adv.">
        <title>The American lobster genome reveals insights on longevity, neural, and immune adaptations.</title>
        <authorList>
            <person name="Polinski J.M."/>
            <person name="Zimin A.V."/>
            <person name="Clark K.F."/>
            <person name="Kohn A.B."/>
            <person name="Sadowski N."/>
            <person name="Timp W."/>
            <person name="Ptitsyn A."/>
            <person name="Khanna P."/>
            <person name="Romanova D.Y."/>
            <person name="Williams P."/>
            <person name="Greenwood S.J."/>
            <person name="Moroz L.L."/>
            <person name="Walt D.R."/>
            <person name="Bodnar A.G."/>
        </authorList>
    </citation>
    <scope>NUCLEOTIDE SEQUENCE</scope>
    <source>
        <strain evidence="8">GMGI-L3</strain>
    </source>
</reference>
<proteinExistence type="inferred from homology"/>
<feature type="domain" description="G-protein coupled receptors family 1 profile" evidence="7">
    <location>
        <begin position="147"/>
        <end position="420"/>
    </location>
</feature>
<keyword evidence="3 6" id="KW-0812">Transmembrane</keyword>
<dbReference type="SUPFAM" id="SSF81321">
    <property type="entry name" value="Family A G protein-coupled receptor-like"/>
    <property type="match status" value="1"/>
</dbReference>
<feature type="transmembrane region" description="Helical" evidence="6">
    <location>
        <begin position="136"/>
        <end position="154"/>
    </location>
</feature>
<feature type="transmembrane region" description="Helical" evidence="6">
    <location>
        <begin position="254"/>
        <end position="273"/>
    </location>
</feature>
<protein>
    <submittedName>
        <fullName evidence="8">Sex peptide receptor-like 4</fullName>
    </submittedName>
</protein>
<feature type="transmembrane region" description="Helical" evidence="6">
    <location>
        <begin position="401"/>
        <end position="422"/>
    </location>
</feature>
<dbReference type="Gene3D" id="1.20.1070.10">
    <property type="entry name" value="Rhodopsin 7-helix transmembrane proteins"/>
    <property type="match status" value="1"/>
</dbReference>
<dbReference type="PANTHER" id="PTHR46273">
    <property type="entry name" value="MYOSUPPRESSIN RECEPTOR 1, ISOFORM B-RELATED"/>
    <property type="match status" value="1"/>
</dbReference>
<evidence type="ECO:0000256" key="6">
    <source>
        <dbReference type="SAM" id="Phobius"/>
    </source>
</evidence>
<feature type="transmembrane region" description="Helical" evidence="6">
    <location>
        <begin position="308"/>
        <end position="331"/>
    </location>
</feature>
<evidence type="ECO:0000256" key="5">
    <source>
        <dbReference type="ARBA" id="ARBA00023136"/>
    </source>
</evidence>
<feature type="transmembrane region" description="Helical" evidence="6">
    <location>
        <begin position="205"/>
        <end position="233"/>
    </location>
</feature>
<dbReference type="EMBL" id="JAHLQT010019500">
    <property type="protein sequence ID" value="KAG7168697.1"/>
    <property type="molecule type" value="Genomic_DNA"/>
</dbReference>
<dbReference type="PRINTS" id="PR00237">
    <property type="entry name" value="GPCRRHODOPSN"/>
</dbReference>
<evidence type="ECO:0000313" key="9">
    <source>
        <dbReference type="Proteomes" id="UP000747542"/>
    </source>
</evidence>
<keyword evidence="5 6" id="KW-0472">Membrane</keyword>
<dbReference type="Pfam" id="PF10324">
    <property type="entry name" value="7TM_GPCR_Srw"/>
    <property type="match status" value="1"/>
</dbReference>
<dbReference type="CDD" id="cd14978">
    <property type="entry name" value="7tmA_FMRFamide_R-like"/>
    <property type="match status" value="1"/>
</dbReference>
<evidence type="ECO:0000256" key="1">
    <source>
        <dbReference type="ARBA" id="ARBA00004370"/>
    </source>
</evidence>
<dbReference type="InterPro" id="IPR000276">
    <property type="entry name" value="GPCR_Rhodpsn"/>
</dbReference>
<dbReference type="PANTHER" id="PTHR46273:SF4">
    <property type="entry name" value="AT19640P"/>
    <property type="match status" value="1"/>
</dbReference>
<accession>A0A8J5MZ56</accession>
<dbReference type="AlphaFoldDB" id="A0A8J5MZ56"/>
<sequence>LATHTLGHSSLDLATNTRSPFPRLGHLHLATLTRPSFSAVTGSKTEVVMETAGGDWRDGLAVEALTVLTALVNVSSVNLNNYSDYFNLDYLDYNTTLDEPFNATTNTSVTPPSSDYCSTTGWDHFRQSYQAVHGCMSLAVCVFGSVANVINMVVLTRRSMVSPTNAILTGLAVTDLLVMVEYIPYTMHQYVWQGRPLTSQYSWGWAVFVLFHAHFAQVFHTISIWLTVTLAVWRYIAIAFPQNNTTWCSMRRTHTVSIAAFFCSVICNIPNYLTFTISTIEHKGHTLYIVNVSHLALAHGMLLHSINFWIYAVILKLLPCGALTGLSYALIRELLRAARRRAQLMKNAAGRGADAERQADRVTKMLLAILVLFLASEVPQGILGLLTVIPDSGFFPCYQKLGEIMDMLVLFNSAINFLLYCAMSQQFRDTFSELFKPCCMPVLGIRKPRLPSSWKTMSSADPGTESNNTCITHV</sequence>
<comment type="subcellular location">
    <subcellularLocation>
        <location evidence="1">Membrane</location>
    </subcellularLocation>
</comment>
<name>A0A8J5MZ56_HOMAM</name>
<dbReference type="PROSITE" id="PS50262">
    <property type="entry name" value="G_PROTEIN_RECEP_F1_2"/>
    <property type="match status" value="1"/>
</dbReference>
<dbReference type="GO" id="GO:0005886">
    <property type="term" value="C:plasma membrane"/>
    <property type="evidence" value="ECO:0007669"/>
    <property type="project" value="TreeGrafter"/>
</dbReference>
<evidence type="ECO:0000313" key="8">
    <source>
        <dbReference type="EMBL" id="KAG7168697.1"/>
    </source>
</evidence>
<keyword evidence="9" id="KW-1185">Reference proteome</keyword>
<evidence type="ECO:0000256" key="4">
    <source>
        <dbReference type="ARBA" id="ARBA00022989"/>
    </source>
</evidence>
<evidence type="ECO:0000259" key="7">
    <source>
        <dbReference type="PROSITE" id="PS50262"/>
    </source>
</evidence>
<comment type="caution">
    <text evidence="8">The sequence shown here is derived from an EMBL/GenBank/DDBJ whole genome shotgun (WGS) entry which is preliminary data.</text>
</comment>
<dbReference type="InterPro" id="IPR019427">
    <property type="entry name" value="7TM_GPCR_serpentine_rcpt_Srw"/>
</dbReference>
<evidence type="ECO:0000256" key="3">
    <source>
        <dbReference type="ARBA" id="ARBA00022692"/>
    </source>
</evidence>
<feature type="non-terminal residue" evidence="8">
    <location>
        <position position="1"/>
    </location>
</feature>
<comment type="similarity">
    <text evidence="2">Belongs to the G-protein coupled receptor 1 family.</text>
</comment>
<gene>
    <name evidence="8" type="primary">SPR-L4</name>
    <name evidence="8" type="ORF">Hamer_G022010</name>
</gene>
<organism evidence="8 9">
    <name type="scientific">Homarus americanus</name>
    <name type="common">American lobster</name>
    <dbReference type="NCBI Taxonomy" id="6706"/>
    <lineage>
        <taxon>Eukaryota</taxon>
        <taxon>Metazoa</taxon>
        <taxon>Ecdysozoa</taxon>
        <taxon>Arthropoda</taxon>
        <taxon>Crustacea</taxon>
        <taxon>Multicrustacea</taxon>
        <taxon>Malacostraca</taxon>
        <taxon>Eumalacostraca</taxon>
        <taxon>Eucarida</taxon>
        <taxon>Decapoda</taxon>
        <taxon>Pleocyemata</taxon>
        <taxon>Astacidea</taxon>
        <taxon>Nephropoidea</taxon>
        <taxon>Nephropidae</taxon>
        <taxon>Homarus</taxon>
    </lineage>
</organism>
<feature type="non-terminal residue" evidence="8">
    <location>
        <position position="474"/>
    </location>
</feature>
<keyword evidence="8" id="KW-0675">Receptor</keyword>
<dbReference type="InterPro" id="IPR017452">
    <property type="entry name" value="GPCR_Rhodpsn_7TM"/>
</dbReference>
<evidence type="ECO:0000256" key="2">
    <source>
        <dbReference type="ARBA" id="ARBA00010663"/>
    </source>
</evidence>
<keyword evidence="4 6" id="KW-1133">Transmembrane helix</keyword>
<feature type="transmembrane region" description="Helical" evidence="6">
    <location>
        <begin position="366"/>
        <end position="389"/>
    </location>
</feature>
<feature type="transmembrane region" description="Helical" evidence="6">
    <location>
        <begin position="166"/>
        <end position="185"/>
    </location>
</feature>
<dbReference type="Proteomes" id="UP000747542">
    <property type="component" value="Unassembled WGS sequence"/>
</dbReference>